<dbReference type="InterPro" id="IPR019775">
    <property type="entry name" value="WD40_repeat_CS"/>
</dbReference>
<dbReference type="CDD" id="cd00093">
    <property type="entry name" value="HTH_XRE"/>
    <property type="match status" value="1"/>
</dbReference>
<dbReference type="InterPro" id="IPR010982">
    <property type="entry name" value="Lambda_DNA-bd_dom_sf"/>
</dbReference>
<feature type="repeat" description="WD" evidence="3">
    <location>
        <begin position="701"/>
        <end position="732"/>
    </location>
</feature>
<reference evidence="6 7" key="1">
    <citation type="submission" date="2020-12" db="EMBL/GenBank/DDBJ databases">
        <title>A novel species.</title>
        <authorList>
            <person name="Li K."/>
        </authorList>
    </citation>
    <scope>NUCLEOTIDE SEQUENCE [LARGE SCALE GENOMIC DNA]</scope>
    <source>
        <strain evidence="6 7">ZYC-3</strain>
    </source>
</reference>
<dbReference type="PROSITE" id="PS50294">
    <property type="entry name" value="WD_REPEATS_REGION"/>
    <property type="match status" value="8"/>
</dbReference>
<dbReference type="PANTHER" id="PTHR44019">
    <property type="entry name" value="WD REPEAT-CONTAINING PROTEIN 55"/>
    <property type="match status" value="1"/>
</dbReference>
<dbReference type="EMBL" id="CP066831">
    <property type="protein sequence ID" value="QQM46425.1"/>
    <property type="molecule type" value="Genomic_DNA"/>
</dbReference>
<dbReference type="InterPro" id="IPR020472">
    <property type="entry name" value="WD40_PAC1"/>
</dbReference>
<feature type="repeat" description="WD" evidence="3">
    <location>
        <begin position="599"/>
        <end position="640"/>
    </location>
</feature>
<dbReference type="InterPro" id="IPR050505">
    <property type="entry name" value="WDR55/POC1"/>
</dbReference>
<dbReference type="GO" id="GO:0003677">
    <property type="term" value="F:DNA binding"/>
    <property type="evidence" value="ECO:0007669"/>
    <property type="project" value="InterPro"/>
</dbReference>
<dbReference type="InterPro" id="IPR027417">
    <property type="entry name" value="P-loop_NTPase"/>
</dbReference>
<feature type="repeat" description="WD" evidence="3">
    <location>
        <begin position="1082"/>
        <end position="1119"/>
    </location>
</feature>
<feature type="repeat" description="WD" evidence="3">
    <location>
        <begin position="827"/>
        <end position="868"/>
    </location>
</feature>
<dbReference type="Gene3D" id="2.130.10.10">
    <property type="entry name" value="YVTN repeat-like/Quinoprotein amine dehydrogenase"/>
    <property type="match status" value="5"/>
</dbReference>
<evidence type="ECO:0000313" key="6">
    <source>
        <dbReference type="EMBL" id="QQM46425.1"/>
    </source>
</evidence>
<dbReference type="InterPro" id="IPR001387">
    <property type="entry name" value="Cro/C1-type_HTH"/>
</dbReference>
<evidence type="ECO:0000313" key="7">
    <source>
        <dbReference type="Proteomes" id="UP000595636"/>
    </source>
</evidence>
<protein>
    <recommendedName>
        <fullName evidence="5">HTH cro/C1-type domain-containing protein</fullName>
    </recommendedName>
</protein>
<dbReference type="SMART" id="SM00530">
    <property type="entry name" value="HTH_XRE"/>
    <property type="match status" value="1"/>
</dbReference>
<dbReference type="PANTHER" id="PTHR44019:SF8">
    <property type="entry name" value="POC1 CENTRIOLAR PROTEIN HOMOLOG"/>
    <property type="match status" value="1"/>
</dbReference>
<dbReference type="PRINTS" id="PR00320">
    <property type="entry name" value="GPROTEINBRPT"/>
</dbReference>
<dbReference type="Pfam" id="PF20703">
    <property type="entry name" value="nSTAND1"/>
    <property type="match status" value="1"/>
</dbReference>
<dbReference type="Proteomes" id="UP000595636">
    <property type="component" value="Chromosome"/>
</dbReference>
<feature type="repeat" description="WD" evidence="3">
    <location>
        <begin position="1165"/>
        <end position="1198"/>
    </location>
</feature>
<evidence type="ECO:0000259" key="5">
    <source>
        <dbReference type="SMART" id="SM00530"/>
    </source>
</evidence>
<dbReference type="InterPro" id="IPR001680">
    <property type="entry name" value="WD40_rpt"/>
</dbReference>
<dbReference type="SMART" id="SM00320">
    <property type="entry name" value="WD40"/>
    <property type="match status" value="14"/>
</dbReference>
<keyword evidence="7" id="KW-1185">Reference proteome</keyword>
<dbReference type="SUPFAM" id="SSF50998">
    <property type="entry name" value="Quinoprotein alcohol dehydrogenase-like"/>
    <property type="match status" value="1"/>
</dbReference>
<name>A0A7T7RH57_9ACTN</name>
<feature type="repeat" description="WD" evidence="3">
    <location>
        <begin position="1047"/>
        <end position="1081"/>
    </location>
</feature>
<dbReference type="KEGG" id="slf:JEQ17_01700"/>
<feature type="repeat" description="WD" evidence="3">
    <location>
        <begin position="783"/>
        <end position="826"/>
    </location>
</feature>
<dbReference type="PROSITE" id="PS50082">
    <property type="entry name" value="WD_REPEATS_2"/>
    <property type="match status" value="13"/>
</dbReference>
<dbReference type="SUPFAM" id="SSF47413">
    <property type="entry name" value="lambda repressor-like DNA-binding domains"/>
    <property type="match status" value="1"/>
</dbReference>
<keyword evidence="1 3" id="KW-0853">WD repeat</keyword>
<dbReference type="PROSITE" id="PS00678">
    <property type="entry name" value="WD_REPEATS_1"/>
    <property type="match status" value="3"/>
</dbReference>
<sequence length="1238" mass="132526">MQRFAFELRKLRAEAGGVTYRVLAQRAGYSVPTLSQAAAGDQLPTLPVTLAYAAACGGDAAQWEARWHQAVEEAAAGPGDDVEKVEPPYRGLVRFETGDRGRFFGRDRLTADLLDLLRRRRFAAVFGPSGSGKSSLLRAGLIPALQHSQEAGLRAATIRILTPGDRPARTHGRLLIPGVPVTANTGADVFVIVDQFEEAFTLCHDAAERSRFIELLLAARQPESRLRVLLAVRADFYGRCAEHRDLADALSDANLLVGPMNAAELREAIVKPAAAAGLTVERALTARLVGEVADAPGGLPLLSHVLLETWRRRRGKTLTLAGFEAAGALDGAIAKTAEEVYGQFTDGQARTVRRVLLRLVTPGDGTPDTRRPADRRELETPAHPQTDQVLEALTRARLLTLDHATVEIAHEALITAWPRLRQWIEEDRELLRAHRKLTEEAQVWSELGREAGALYRGSRLATAQDLFSAPERIADLTDLEHSFLTASSSALDEEVHTATRTTRRLRTLTVVLSALLVLAVTASVVAWNQNRISNQQRQAADTARKVALSRQLAAQSAALPGQDSDLAALLAVQAYRTKPTAQAVESLSAAAAVPVRYRFTGHSGTVSSVVLSPDGRSLATADGDGTVRLWDTGAGRLRDSLPADNARVDAVAFSRDGRVLATAGRDRTLRLWDMSTGRLRETLLADPDAADTGQIVPFDVVAFSPDGRSLATAGRGGAVRLWDTGTGQLRRTLLEFTQALAPGQPGPTSSMAFSADSRTLATGARRGAVQLWNTGTGRLRRSLAGHTTRVTSMAFSPDGRILATSGSNKGGTVRLWDLDTGRLRRSLADGAGSVLSTAFSADGRTLAITWPDRTVRLWEVGTGRLRRSLTGHTAQVTSVVFGPDGRTLATAGSDRTVRMWDTAVGQSLAVLAGNSKKADAMTFSPDGRTLAAGSFTGVHTVQLWDTVTGRLRTRLPGHTAAVVSMAFSADGRTLATSSLSRGVELWDTATGRLRTRLPGYTDLADSIAFSADGRTLATASLSRGVELWDAATARRRTHPSLQRATDVTSMAISPDGRTLATNGRDRTVRLWDTGTGRQRLRLTGHTAQVSSMAFSPDGRTLATAGSDRALRFWDTASGRGHGASARYTVSSMAFSPDGRTLATAGSDDHAVRLWNADTGGRLTTLSGHTDTVLSVAFSPDGRTLISAGTDQTVRRWDVGLSAPAAAIRKICHAIGRDLTPQERSMYLPDQPAQATCPG</sequence>
<dbReference type="CDD" id="cd00200">
    <property type="entry name" value="WD40"/>
    <property type="match status" value="2"/>
</dbReference>
<dbReference type="Pfam" id="PF13560">
    <property type="entry name" value="HTH_31"/>
    <property type="match status" value="1"/>
</dbReference>
<feature type="repeat" description="WD" evidence="3">
    <location>
        <begin position="869"/>
        <end position="910"/>
    </location>
</feature>
<feature type="repeat" description="WD" evidence="3">
    <location>
        <begin position="641"/>
        <end position="682"/>
    </location>
</feature>
<keyword evidence="2" id="KW-0677">Repeat</keyword>
<dbReference type="InterPro" id="IPR015943">
    <property type="entry name" value="WD40/YVTN_repeat-like_dom_sf"/>
</dbReference>
<feature type="repeat" description="WD" evidence="3">
    <location>
        <begin position="1129"/>
        <end position="1164"/>
    </location>
</feature>
<proteinExistence type="predicted"/>
<feature type="repeat" description="WD" evidence="3">
    <location>
        <begin position="741"/>
        <end position="782"/>
    </location>
</feature>
<gene>
    <name evidence="6" type="ORF">JEQ17_01700</name>
</gene>
<dbReference type="InterPro" id="IPR049052">
    <property type="entry name" value="nSTAND1"/>
</dbReference>
<organism evidence="6 7">
    <name type="scientific">Streptomyces liliifuscus</name>
    <dbReference type="NCBI Taxonomy" id="2797636"/>
    <lineage>
        <taxon>Bacteria</taxon>
        <taxon>Bacillati</taxon>
        <taxon>Actinomycetota</taxon>
        <taxon>Actinomycetes</taxon>
        <taxon>Kitasatosporales</taxon>
        <taxon>Streptomycetaceae</taxon>
        <taxon>Streptomyces</taxon>
    </lineage>
</organism>
<feature type="domain" description="HTH cro/C1-type" evidence="5">
    <location>
        <begin position="7"/>
        <end position="63"/>
    </location>
</feature>
<evidence type="ECO:0000256" key="1">
    <source>
        <dbReference type="ARBA" id="ARBA00022574"/>
    </source>
</evidence>
<feature type="region of interest" description="Disordered" evidence="4">
    <location>
        <begin position="361"/>
        <end position="385"/>
    </location>
</feature>
<accession>A0A7T7RH57</accession>
<dbReference type="SUPFAM" id="SSF101898">
    <property type="entry name" value="NHL repeat"/>
    <property type="match status" value="1"/>
</dbReference>
<feature type="repeat" description="WD" evidence="3">
    <location>
        <begin position="997"/>
        <end position="1038"/>
    </location>
</feature>
<evidence type="ECO:0000256" key="3">
    <source>
        <dbReference type="PROSITE-ProRule" id="PRU00221"/>
    </source>
</evidence>
<dbReference type="AlphaFoldDB" id="A0A7T7RH57"/>
<feature type="compositionally biased region" description="Basic and acidic residues" evidence="4">
    <location>
        <begin position="367"/>
        <end position="380"/>
    </location>
</feature>
<dbReference type="Gene3D" id="3.40.50.300">
    <property type="entry name" value="P-loop containing nucleotide triphosphate hydrolases"/>
    <property type="match status" value="1"/>
</dbReference>
<evidence type="ECO:0000256" key="4">
    <source>
        <dbReference type="SAM" id="MobiDB-lite"/>
    </source>
</evidence>
<dbReference type="InterPro" id="IPR011047">
    <property type="entry name" value="Quinoprotein_ADH-like_sf"/>
</dbReference>
<dbReference type="SUPFAM" id="SSF52540">
    <property type="entry name" value="P-loop containing nucleoside triphosphate hydrolases"/>
    <property type="match status" value="1"/>
</dbReference>
<feature type="repeat" description="WD" evidence="3">
    <location>
        <begin position="955"/>
        <end position="996"/>
    </location>
</feature>
<dbReference type="Pfam" id="PF00400">
    <property type="entry name" value="WD40"/>
    <property type="match status" value="11"/>
</dbReference>
<evidence type="ECO:0000256" key="2">
    <source>
        <dbReference type="ARBA" id="ARBA00022737"/>
    </source>
</evidence>